<evidence type="ECO:0000256" key="1">
    <source>
        <dbReference type="ARBA" id="ARBA00004196"/>
    </source>
</evidence>
<keyword evidence="3" id="KW-0472">Membrane</keyword>
<dbReference type="AlphaFoldDB" id="A0A2Y8ZUD9"/>
<protein>
    <submittedName>
        <fullName evidence="4">Lipoprotein LprG</fullName>
    </submittedName>
</protein>
<dbReference type="EMBL" id="UESZ01000001">
    <property type="protein sequence ID" value="SSA35535.1"/>
    <property type="molecule type" value="Genomic_DNA"/>
</dbReference>
<evidence type="ECO:0000256" key="2">
    <source>
        <dbReference type="ARBA" id="ARBA00009194"/>
    </source>
</evidence>
<accession>A0A2Y8ZUD9</accession>
<evidence type="ECO:0000256" key="3">
    <source>
        <dbReference type="ARBA" id="ARBA00022475"/>
    </source>
</evidence>
<dbReference type="InterPro" id="IPR009830">
    <property type="entry name" value="LppX/LprAFG"/>
</dbReference>
<keyword evidence="3" id="KW-1003">Cell membrane</keyword>
<dbReference type="GO" id="GO:0030313">
    <property type="term" value="C:cell envelope"/>
    <property type="evidence" value="ECO:0007669"/>
    <property type="project" value="UniProtKB-SubCell"/>
</dbReference>
<organism evidence="4 5">
    <name type="scientific">Branchiibius hedensis</name>
    <dbReference type="NCBI Taxonomy" id="672460"/>
    <lineage>
        <taxon>Bacteria</taxon>
        <taxon>Bacillati</taxon>
        <taxon>Actinomycetota</taxon>
        <taxon>Actinomycetes</taxon>
        <taxon>Micrococcales</taxon>
        <taxon>Dermacoccaceae</taxon>
        <taxon>Branchiibius</taxon>
    </lineage>
</organism>
<evidence type="ECO:0000313" key="4">
    <source>
        <dbReference type="EMBL" id="SSA35535.1"/>
    </source>
</evidence>
<name>A0A2Y8ZUD9_9MICO</name>
<sequence length="235" mass="25147">MGKIPGMRRRTLLIGALTLVAGCNSARPAPRSTADPKTLLAAARANLNAASGVHIDMVGADIPKDISAVLTARGDGAPTPAWKGRIKLQTKGVEVFIPIVAIKDDVWATLPWNDHMTKIDPAHYKSPNPAMYFDKDKGLSSLLAVVRDPAIGDSRRSGDTILQTVIGTVPASEIRRVLGVGATTGSYDLTFGIDDANRLITLRIEGPLFKDTTCRYDVTFSKYGERVAIDPPEVG</sequence>
<dbReference type="Pfam" id="PF07161">
    <property type="entry name" value="LppX_LprAFG"/>
    <property type="match status" value="1"/>
</dbReference>
<reference evidence="5" key="1">
    <citation type="submission" date="2016-10" db="EMBL/GenBank/DDBJ databases">
        <authorList>
            <person name="Varghese N."/>
            <person name="Submissions S."/>
        </authorList>
    </citation>
    <scope>NUCLEOTIDE SEQUENCE [LARGE SCALE GENOMIC DNA]</scope>
    <source>
        <strain evidence="5">DSM 22951</strain>
    </source>
</reference>
<dbReference type="PROSITE" id="PS51257">
    <property type="entry name" value="PROKAR_LIPOPROTEIN"/>
    <property type="match status" value="1"/>
</dbReference>
<comment type="subcellular location">
    <subcellularLocation>
        <location evidence="1">Cell envelope</location>
    </subcellularLocation>
</comment>
<gene>
    <name evidence="4" type="ORF">SAMN04489750_2898</name>
</gene>
<dbReference type="SUPFAM" id="SSF89392">
    <property type="entry name" value="Prokaryotic lipoproteins and lipoprotein localization factors"/>
    <property type="match status" value="1"/>
</dbReference>
<comment type="similarity">
    <text evidence="2">Belongs to the LppX/LprAFG lipoprotein family.</text>
</comment>
<keyword evidence="4" id="KW-0449">Lipoprotein</keyword>
<keyword evidence="5" id="KW-1185">Reference proteome</keyword>
<proteinExistence type="inferred from homology"/>
<dbReference type="Proteomes" id="UP000250028">
    <property type="component" value="Unassembled WGS sequence"/>
</dbReference>
<dbReference type="Gene3D" id="2.50.20.20">
    <property type="match status" value="1"/>
</dbReference>
<dbReference type="InterPro" id="IPR029046">
    <property type="entry name" value="LolA/LolB/LppX"/>
</dbReference>
<evidence type="ECO:0000313" key="5">
    <source>
        <dbReference type="Proteomes" id="UP000250028"/>
    </source>
</evidence>